<dbReference type="RefSeq" id="WP_071863847.1">
    <property type="nucleotide sequence ID" value="NZ_JBHLVQ010000010.1"/>
</dbReference>
<dbReference type="InterPro" id="IPR009530">
    <property type="entry name" value="DUF1149"/>
</dbReference>
<dbReference type="InterPro" id="IPR035958">
    <property type="entry name" value="SecB-like_sf"/>
</dbReference>
<dbReference type="OrthoDB" id="2226139at2"/>
<evidence type="ECO:0000313" key="1">
    <source>
        <dbReference type="EMBL" id="OJG16275.1"/>
    </source>
</evidence>
<evidence type="ECO:0000313" key="2">
    <source>
        <dbReference type="Proteomes" id="UP000182835"/>
    </source>
</evidence>
<dbReference type="Pfam" id="PF06619">
    <property type="entry name" value="DUF1149"/>
    <property type="match status" value="1"/>
</dbReference>
<comment type="caution">
    <text evidence="1">The sequence shown here is derived from an EMBL/GenBank/DDBJ whole genome shotgun (WGS) entry which is preliminary data.</text>
</comment>
<reference evidence="1 2" key="1">
    <citation type="submission" date="2014-12" db="EMBL/GenBank/DDBJ databases">
        <title>Draft genome sequences of 29 type strains of Enterococci.</title>
        <authorList>
            <person name="Zhong Z."/>
            <person name="Sun Z."/>
            <person name="Liu W."/>
            <person name="Zhang W."/>
            <person name="Zhang H."/>
        </authorList>
    </citation>
    <scope>NUCLEOTIDE SEQUENCE [LARGE SCALE GENOMIC DNA]</scope>
    <source>
        <strain evidence="1 2">DSM 21207</strain>
    </source>
</reference>
<dbReference type="PIRSF" id="PIRSF031568">
    <property type="entry name" value="UCP031568"/>
    <property type="match status" value="1"/>
</dbReference>
<organism evidence="1 2">
    <name type="scientific">Enterococcus canintestini</name>
    <dbReference type="NCBI Taxonomy" id="317010"/>
    <lineage>
        <taxon>Bacteria</taxon>
        <taxon>Bacillati</taxon>
        <taxon>Bacillota</taxon>
        <taxon>Bacilli</taxon>
        <taxon>Lactobacillales</taxon>
        <taxon>Enterococcaceae</taxon>
        <taxon>Enterococcus</taxon>
    </lineage>
</organism>
<dbReference type="STRING" id="317010.RU96_GL001017"/>
<proteinExistence type="predicted"/>
<accession>A0A1L8R969</accession>
<gene>
    <name evidence="1" type="ORF">RU96_GL001017</name>
</gene>
<dbReference type="Gene3D" id="3.10.420.10">
    <property type="entry name" value="SecB-like"/>
    <property type="match status" value="1"/>
</dbReference>
<sequence>MEIKRQKPVVAAYHYDQPNPEQTIETKLQVGFTPLNTEDPNYPKENSIIRCILDFRLVFEEYIISGRVSQINHVINRKITNQTDVTEEEVSEIVAPLFDIVKRLTYEVTEIATDEPGLTLNFQTEA</sequence>
<dbReference type="EMBL" id="JXKG01000002">
    <property type="protein sequence ID" value="OJG16275.1"/>
    <property type="molecule type" value="Genomic_DNA"/>
</dbReference>
<name>A0A1L8R969_9ENTE</name>
<dbReference type="AlphaFoldDB" id="A0A1L8R969"/>
<protein>
    <submittedName>
        <fullName evidence="1">Uncharacterized protein</fullName>
    </submittedName>
</protein>
<dbReference type="SUPFAM" id="SSF54611">
    <property type="entry name" value="SecB-like"/>
    <property type="match status" value="1"/>
</dbReference>
<dbReference type="Proteomes" id="UP000182835">
    <property type="component" value="Unassembled WGS sequence"/>
</dbReference>